<dbReference type="RefSeq" id="WP_184241053.1">
    <property type="nucleotide sequence ID" value="NZ_JACHNA010000001.1"/>
</dbReference>
<dbReference type="AlphaFoldDB" id="A0A7W7M2R8"/>
<sequence>MSHVVTGGTVQIHSAPAALCPHVEWALAPLLGEGATADLDWTPQPAARGSYRAELPWHGRPGTGAMLASALRDCGPLRFEVTERPAPGIDGSRWSGTPELGIFHAMTDVAGNIVVGEERIRYAYEQGRGDLSAVLHELSLALGEAWDDELEPFRQAADGAAVRWLGTAG</sequence>
<dbReference type="Pfam" id="PF11343">
    <property type="entry name" value="DUF3145"/>
    <property type="match status" value="1"/>
</dbReference>
<accession>A0A7W7M2R8</accession>
<organism evidence="1 2">
    <name type="scientific">Micrococcus cohnii</name>
    <dbReference type="NCBI Taxonomy" id="993416"/>
    <lineage>
        <taxon>Bacteria</taxon>
        <taxon>Bacillati</taxon>
        <taxon>Actinomycetota</taxon>
        <taxon>Actinomycetes</taxon>
        <taxon>Micrococcales</taxon>
        <taxon>Micrococcaceae</taxon>
        <taxon>Micrococcus</taxon>
    </lineage>
</organism>
<dbReference type="InterPro" id="IPR021491">
    <property type="entry name" value="DUF3145"/>
</dbReference>
<keyword evidence="2" id="KW-1185">Reference proteome</keyword>
<proteinExistence type="predicted"/>
<protein>
    <recommendedName>
        <fullName evidence="3">DUF3145 domain-containing protein</fullName>
    </recommendedName>
</protein>
<dbReference type="Proteomes" id="UP000540191">
    <property type="component" value="Unassembled WGS sequence"/>
</dbReference>
<evidence type="ECO:0000313" key="2">
    <source>
        <dbReference type="Proteomes" id="UP000540191"/>
    </source>
</evidence>
<evidence type="ECO:0000313" key="1">
    <source>
        <dbReference type="EMBL" id="MBB4735049.1"/>
    </source>
</evidence>
<evidence type="ECO:0008006" key="3">
    <source>
        <dbReference type="Google" id="ProtNLM"/>
    </source>
</evidence>
<reference evidence="1 2" key="1">
    <citation type="submission" date="2020-08" db="EMBL/GenBank/DDBJ databases">
        <title>Sequencing the genomes of 1000 actinobacteria strains.</title>
        <authorList>
            <person name="Klenk H.-P."/>
        </authorList>
    </citation>
    <scope>NUCLEOTIDE SEQUENCE [LARGE SCALE GENOMIC DNA]</scope>
    <source>
        <strain evidence="1 2">DSM 23974</strain>
    </source>
</reference>
<comment type="caution">
    <text evidence="1">The sequence shown here is derived from an EMBL/GenBank/DDBJ whole genome shotgun (WGS) entry which is preliminary data.</text>
</comment>
<name>A0A7W7M2R8_9MICC</name>
<gene>
    <name evidence="1" type="ORF">HDA30_000557</name>
</gene>
<dbReference type="EMBL" id="JACHNA010000001">
    <property type="protein sequence ID" value="MBB4735049.1"/>
    <property type="molecule type" value="Genomic_DNA"/>
</dbReference>